<evidence type="ECO:0000313" key="3">
    <source>
        <dbReference type="Proteomes" id="UP000241074"/>
    </source>
</evidence>
<dbReference type="KEGG" id="xba:C7S18_20535"/>
<feature type="transmembrane region" description="Helical" evidence="1">
    <location>
        <begin position="130"/>
        <end position="151"/>
    </location>
</feature>
<evidence type="ECO:0000313" key="2">
    <source>
        <dbReference type="EMBL" id="AVP99411.1"/>
    </source>
</evidence>
<feature type="transmembrane region" description="Helical" evidence="1">
    <location>
        <begin position="101"/>
        <end position="118"/>
    </location>
</feature>
<dbReference type="OrthoDB" id="7061949at2"/>
<organism evidence="2 3">
    <name type="scientific">Ahniella affigens</name>
    <dbReference type="NCBI Taxonomy" id="2021234"/>
    <lineage>
        <taxon>Bacteria</taxon>
        <taxon>Pseudomonadati</taxon>
        <taxon>Pseudomonadota</taxon>
        <taxon>Gammaproteobacteria</taxon>
        <taxon>Lysobacterales</taxon>
        <taxon>Rhodanobacteraceae</taxon>
        <taxon>Ahniella</taxon>
    </lineage>
</organism>
<keyword evidence="3" id="KW-1185">Reference proteome</keyword>
<evidence type="ECO:0000256" key="1">
    <source>
        <dbReference type="SAM" id="Phobius"/>
    </source>
</evidence>
<feature type="transmembrane region" description="Helical" evidence="1">
    <location>
        <begin position="204"/>
        <end position="231"/>
    </location>
</feature>
<accession>A0A2P1PX31</accession>
<dbReference type="RefSeq" id="WP_106893329.1">
    <property type="nucleotide sequence ID" value="NZ_CP027860.1"/>
</dbReference>
<feature type="transmembrane region" description="Helical" evidence="1">
    <location>
        <begin position="163"/>
        <end position="182"/>
    </location>
</feature>
<protein>
    <submittedName>
        <fullName evidence="2">Uncharacterized protein</fullName>
    </submittedName>
</protein>
<reference evidence="2 3" key="1">
    <citation type="submission" date="2018-03" db="EMBL/GenBank/DDBJ databases">
        <title>Ahniella affigens gen. nov., sp. nov., a gammaproteobacterium isolated from sandy soil near a stream.</title>
        <authorList>
            <person name="Ko Y."/>
            <person name="Kim J.-H."/>
        </authorList>
    </citation>
    <scope>NUCLEOTIDE SEQUENCE [LARGE SCALE GENOMIC DNA]</scope>
    <source>
        <strain evidence="2 3">D13</strain>
    </source>
</reference>
<keyword evidence="1" id="KW-0472">Membrane</keyword>
<dbReference type="AlphaFoldDB" id="A0A2P1PX31"/>
<keyword evidence="1" id="KW-1133">Transmembrane helix</keyword>
<keyword evidence="1" id="KW-0812">Transmembrane</keyword>
<sequence length="264" mass="29522">MVSREPKLSVGGLLGLWMADQVRILSFHLPSRGMADHANRYLLCGLFVTWLAGLGRYWDHPSAQWWQYAGLGSVAYVFVLSALLWLVVVPLRPERWTYRSVLVFVTMTSLPALLYAIPVERSVDAAEASALNATFLKIVALWRLALLIWFLRHFAKLEWPQAVVTALLPMALIVITLGMLNLEQAVFQIMAGIRDREPTPYDDAYAVVVTLNFLSIVLSPALIGFYLGAIIQASNRRRDERIAAARRAALIGDRPAPMEDDSTT</sequence>
<gene>
    <name evidence="2" type="ORF">C7S18_20535</name>
</gene>
<name>A0A2P1PX31_9GAMM</name>
<proteinExistence type="predicted"/>
<feature type="transmembrane region" description="Helical" evidence="1">
    <location>
        <begin position="65"/>
        <end position="89"/>
    </location>
</feature>
<dbReference type="EMBL" id="CP027860">
    <property type="protein sequence ID" value="AVP99411.1"/>
    <property type="molecule type" value="Genomic_DNA"/>
</dbReference>
<reference evidence="2 3" key="2">
    <citation type="submission" date="2018-03" db="EMBL/GenBank/DDBJ databases">
        <authorList>
            <person name="Keele B.F."/>
        </authorList>
    </citation>
    <scope>NUCLEOTIDE SEQUENCE [LARGE SCALE GENOMIC DNA]</scope>
    <source>
        <strain evidence="2 3">D13</strain>
    </source>
</reference>
<dbReference type="Proteomes" id="UP000241074">
    <property type="component" value="Chromosome"/>
</dbReference>
<feature type="transmembrane region" description="Helical" evidence="1">
    <location>
        <begin position="41"/>
        <end position="59"/>
    </location>
</feature>